<reference evidence="2" key="1">
    <citation type="journal article" date="2019" name="Int. J. Syst. Evol. Microbiol.">
        <title>The Global Catalogue of Microorganisms (GCM) 10K type strain sequencing project: providing services to taxonomists for standard genome sequencing and annotation.</title>
        <authorList>
            <consortium name="The Broad Institute Genomics Platform"/>
            <consortium name="The Broad Institute Genome Sequencing Center for Infectious Disease"/>
            <person name="Wu L."/>
            <person name="Ma J."/>
        </authorList>
    </citation>
    <scope>NUCLEOTIDE SEQUENCE [LARGE SCALE GENOMIC DNA]</scope>
    <source>
        <strain evidence="2">CGMCC 4.1434</strain>
    </source>
</reference>
<comment type="caution">
    <text evidence="1">The sequence shown here is derived from an EMBL/GenBank/DDBJ whole genome shotgun (WGS) entry which is preliminary data.</text>
</comment>
<dbReference type="Proteomes" id="UP001596109">
    <property type="component" value="Unassembled WGS sequence"/>
</dbReference>
<evidence type="ECO:0000313" key="1">
    <source>
        <dbReference type="EMBL" id="MFC5587548.1"/>
    </source>
</evidence>
<organism evidence="1 2">
    <name type="scientific">Sporosarcina soli</name>
    <dbReference type="NCBI Taxonomy" id="334736"/>
    <lineage>
        <taxon>Bacteria</taxon>
        <taxon>Bacillati</taxon>
        <taxon>Bacillota</taxon>
        <taxon>Bacilli</taxon>
        <taxon>Bacillales</taxon>
        <taxon>Caryophanaceae</taxon>
        <taxon>Sporosarcina</taxon>
    </lineage>
</organism>
<sequence length="141" mass="16662">MYNDPPKDYSTEKVTLANVYDPVKYMLKNLQRRTSLSIDNKISKNNKKEGGTLHRNGHFLKKVEGDRFYDYLLYYNAKNLLSHFVTIHKMTGKTEQWTLHFAPNGHLLRYDYELTNEGIEEQHDDSEALYDGWGESVDYYL</sequence>
<gene>
    <name evidence="1" type="ORF">ACFPRA_01325</name>
</gene>
<dbReference type="RefSeq" id="WP_381429657.1">
    <property type="nucleotide sequence ID" value="NZ_JBHSNO010000001.1"/>
</dbReference>
<keyword evidence="2" id="KW-1185">Reference proteome</keyword>
<proteinExistence type="predicted"/>
<dbReference type="EMBL" id="JBHSNO010000001">
    <property type="protein sequence ID" value="MFC5587548.1"/>
    <property type="molecule type" value="Genomic_DNA"/>
</dbReference>
<protein>
    <submittedName>
        <fullName evidence="1">Uncharacterized protein</fullName>
    </submittedName>
</protein>
<accession>A0ABW0TG10</accession>
<name>A0ABW0TG10_9BACL</name>
<evidence type="ECO:0000313" key="2">
    <source>
        <dbReference type="Proteomes" id="UP001596109"/>
    </source>
</evidence>